<dbReference type="Gene3D" id="1.10.150.380">
    <property type="entry name" value="GatB domain, N-terminal subdomain"/>
    <property type="match status" value="1"/>
</dbReference>
<comment type="catalytic activity">
    <reaction evidence="9 10">
        <text>L-glutamyl-tRNA(Gln) + L-glutamine + ATP + H2O = L-glutaminyl-tRNA(Gln) + L-glutamate + ADP + phosphate + H(+)</text>
        <dbReference type="Rhea" id="RHEA:17521"/>
        <dbReference type="Rhea" id="RHEA-COMP:9681"/>
        <dbReference type="Rhea" id="RHEA-COMP:9684"/>
        <dbReference type="ChEBI" id="CHEBI:15377"/>
        <dbReference type="ChEBI" id="CHEBI:15378"/>
        <dbReference type="ChEBI" id="CHEBI:29985"/>
        <dbReference type="ChEBI" id="CHEBI:30616"/>
        <dbReference type="ChEBI" id="CHEBI:43474"/>
        <dbReference type="ChEBI" id="CHEBI:58359"/>
        <dbReference type="ChEBI" id="CHEBI:78520"/>
        <dbReference type="ChEBI" id="CHEBI:78521"/>
        <dbReference type="ChEBI" id="CHEBI:456216"/>
    </reaction>
</comment>
<evidence type="ECO:0000256" key="2">
    <source>
        <dbReference type="ARBA" id="ARBA00011123"/>
    </source>
</evidence>
<evidence type="ECO:0000259" key="11">
    <source>
        <dbReference type="SMART" id="SM00845"/>
    </source>
</evidence>
<evidence type="ECO:0000256" key="10">
    <source>
        <dbReference type="HAMAP-Rule" id="MF_00121"/>
    </source>
</evidence>
<name>A0A233V6E8_FINMA</name>
<dbReference type="Pfam" id="PF02637">
    <property type="entry name" value="GatB_Yqey"/>
    <property type="match status" value="1"/>
</dbReference>
<dbReference type="AlphaFoldDB" id="A0A233V6E8"/>
<dbReference type="SUPFAM" id="SSF55931">
    <property type="entry name" value="Glutamine synthetase/guanido kinase"/>
    <property type="match status" value="1"/>
</dbReference>
<dbReference type="Proteomes" id="UP000215413">
    <property type="component" value="Unassembled WGS sequence"/>
</dbReference>
<evidence type="ECO:0000256" key="8">
    <source>
        <dbReference type="ARBA" id="ARBA00047380"/>
    </source>
</evidence>
<dbReference type="PANTHER" id="PTHR11659:SF0">
    <property type="entry name" value="GLUTAMYL-TRNA(GLN) AMIDOTRANSFERASE SUBUNIT B, MITOCHONDRIAL"/>
    <property type="match status" value="1"/>
</dbReference>
<dbReference type="SMART" id="SM00845">
    <property type="entry name" value="GatB_Yqey"/>
    <property type="match status" value="1"/>
</dbReference>
<dbReference type="GO" id="GO:0050566">
    <property type="term" value="F:asparaginyl-tRNA synthase (glutamine-hydrolyzing) activity"/>
    <property type="evidence" value="ECO:0007669"/>
    <property type="project" value="RHEA"/>
</dbReference>
<dbReference type="NCBIfam" id="NF004012">
    <property type="entry name" value="PRK05477.1-2"/>
    <property type="match status" value="1"/>
</dbReference>
<feature type="domain" description="Asn/Gln amidotransferase" evidence="11">
    <location>
        <begin position="326"/>
        <end position="473"/>
    </location>
</feature>
<dbReference type="InterPro" id="IPR017959">
    <property type="entry name" value="Asn/Gln-tRNA_amidoTrfase_suB/E"/>
</dbReference>
<dbReference type="SUPFAM" id="SSF89095">
    <property type="entry name" value="GatB/YqeY motif"/>
    <property type="match status" value="1"/>
</dbReference>
<evidence type="ECO:0000256" key="3">
    <source>
        <dbReference type="ARBA" id="ARBA00022598"/>
    </source>
</evidence>
<comment type="similarity">
    <text evidence="1 10">Belongs to the GatB/GatE family. GatB subfamily.</text>
</comment>
<evidence type="ECO:0000313" key="12">
    <source>
        <dbReference type="EMBL" id="OXZ27975.1"/>
    </source>
</evidence>
<dbReference type="InterPro" id="IPR006075">
    <property type="entry name" value="Asn/Gln-tRNA_Trfase_suB/E_cat"/>
</dbReference>
<dbReference type="NCBIfam" id="TIGR00133">
    <property type="entry name" value="gatB"/>
    <property type="match status" value="1"/>
</dbReference>
<keyword evidence="4 10" id="KW-0547">Nucleotide-binding</keyword>
<reference evidence="13" key="1">
    <citation type="submission" date="2017-04" db="EMBL/GenBank/DDBJ databases">
        <title>Finegoldia magna isolated from orthopedic joint implant-associated infections.</title>
        <authorList>
            <person name="Bjorklund S."/>
            <person name="Bruggemann H."/>
            <person name="Jensen A."/>
            <person name="Hellmark B."/>
            <person name="Soderquist B."/>
        </authorList>
    </citation>
    <scope>NUCLEOTIDE SEQUENCE [LARGE SCALE GENOMIC DNA]</scope>
    <source>
        <strain evidence="13">CCUG 54800</strain>
    </source>
</reference>
<dbReference type="InterPro" id="IPR018027">
    <property type="entry name" value="Asn/Gln_amidotransferase"/>
</dbReference>
<dbReference type="Pfam" id="PF02934">
    <property type="entry name" value="GatB_N"/>
    <property type="match status" value="1"/>
</dbReference>
<dbReference type="PANTHER" id="PTHR11659">
    <property type="entry name" value="GLUTAMYL-TRNA GLN AMIDOTRANSFERASE SUBUNIT B MITOCHONDRIAL AND PROKARYOTIC PET112-RELATED"/>
    <property type="match status" value="1"/>
</dbReference>
<evidence type="ECO:0000256" key="6">
    <source>
        <dbReference type="ARBA" id="ARBA00022917"/>
    </source>
</evidence>
<sequence length="473" mass="54705">MNLKTLIGLEIHVELSTKTKMFCGCKNEFGQIPNTNVCPICLGHPGALPHMNKQALRYAIMAGLAFDCDIANEFKMDRKKYFYPDLVKGYQITQEDQPLCTNGYIELKTSTKNKKVRIRRIHIEEDTGKSIHNESGNTLMDYNRAGVPLIEIVSEPDMSNPDEAREFLETLRERIKYLKISDVKMSEGSLRCDVNINVYDEDSDFKTKISEIKNLNSFKSVSKALVYEQERHTQLAKENKIGEKETRRWDEDTQTTIVMRHKEEGNDYRFSVEGDIPKTYVEQSYIEEIKNNLPELPQMRKERFMNEYKIDEYDADILTRNGYLADYYEKVVEISNDPVQSSNWLLGDVLRQVNENEIEIEEMKMSAENLAKLIKLSSAKKINNQTAKKVLREMFNENFDPEVYVKEKGLLQVDDDNLLQQIVDEVVAENPESIESIRNGKDRAIGFLVGQCMKKSKGKGNPQKFNELIKEKI</sequence>
<keyword evidence="6 10" id="KW-0648">Protein biosynthesis</keyword>
<evidence type="ECO:0000256" key="7">
    <source>
        <dbReference type="ARBA" id="ARBA00024799"/>
    </source>
</evidence>
<dbReference type="InterPro" id="IPR042114">
    <property type="entry name" value="GatB_C_1"/>
</dbReference>
<evidence type="ECO:0000256" key="5">
    <source>
        <dbReference type="ARBA" id="ARBA00022840"/>
    </source>
</evidence>
<protein>
    <recommendedName>
        <fullName evidence="10">Aspartyl/glutamyl-tRNA(Asn/Gln) amidotransferase subunit B</fullName>
        <shortName evidence="10">Asp/Glu-ADT subunit B</shortName>
        <ecNumber evidence="10">6.3.5.-</ecNumber>
    </recommendedName>
</protein>
<comment type="function">
    <text evidence="7 10">Allows the formation of correctly charged Asn-tRNA(Asn) or Gln-tRNA(Gln) through the transamidation of misacylated Asp-tRNA(Asn) or Glu-tRNA(Gln) in organisms which lack either or both of asparaginyl-tRNA or glutaminyl-tRNA synthetases. The reaction takes place in the presence of glutamine and ATP through an activated phospho-Asp-tRNA(Asn) or phospho-Glu-tRNA(Gln).</text>
</comment>
<keyword evidence="5 10" id="KW-0067">ATP-binding</keyword>
<comment type="subunit">
    <text evidence="2 10">Heterotrimer of A, B and C subunits.</text>
</comment>
<evidence type="ECO:0000313" key="13">
    <source>
        <dbReference type="Proteomes" id="UP000215413"/>
    </source>
</evidence>
<evidence type="ECO:0000256" key="4">
    <source>
        <dbReference type="ARBA" id="ARBA00022741"/>
    </source>
</evidence>
<accession>A0A233V6E8</accession>
<dbReference type="GO" id="GO:0006412">
    <property type="term" value="P:translation"/>
    <property type="evidence" value="ECO:0007669"/>
    <property type="project" value="UniProtKB-UniRule"/>
</dbReference>
<evidence type="ECO:0000256" key="1">
    <source>
        <dbReference type="ARBA" id="ARBA00005306"/>
    </source>
</evidence>
<dbReference type="PROSITE" id="PS01234">
    <property type="entry name" value="GATB"/>
    <property type="match status" value="1"/>
</dbReference>
<comment type="caution">
    <text evidence="12">The sequence shown here is derived from an EMBL/GenBank/DDBJ whole genome shotgun (WGS) entry which is preliminary data.</text>
</comment>
<evidence type="ECO:0000256" key="9">
    <source>
        <dbReference type="ARBA" id="ARBA00047913"/>
    </source>
</evidence>
<organism evidence="12 13">
    <name type="scientific">Finegoldia magna</name>
    <name type="common">Peptostreptococcus magnus</name>
    <dbReference type="NCBI Taxonomy" id="1260"/>
    <lineage>
        <taxon>Bacteria</taxon>
        <taxon>Bacillati</taxon>
        <taxon>Bacillota</taxon>
        <taxon>Tissierellia</taxon>
        <taxon>Tissierellales</taxon>
        <taxon>Peptoniphilaceae</taxon>
        <taxon>Finegoldia</taxon>
    </lineage>
</organism>
<comment type="catalytic activity">
    <reaction evidence="8 10">
        <text>L-aspartyl-tRNA(Asn) + L-glutamine + ATP + H2O = L-asparaginyl-tRNA(Asn) + L-glutamate + ADP + phosphate + 2 H(+)</text>
        <dbReference type="Rhea" id="RHEA:14513"/>
        <dbReference type="Rhea" id="RHEA-COMP:9674"/>
        <dbReference type="Rhea" id="RHEA-COMP:9677"/>
        <dbReference type="ChEBI" id="CHEBI:15377"/>
        <dbReference type="ChEBI" id="CHEBI:15378"/>
        <dbReference type="ChEBI" id="CHEBI:29985"/>
        <dbReference type="ChEBI" id="CHEBI:30616"/>
        <dbReference type="ChEBI" id="CHEBI:43474"/>
        <dbReference type="ChEBI" id="CHEBI:58359"/>
        <dbReference type="ChEBI" id="CHEBI:78515"/>
        <dbReference type="ChEBI" id="CHEBI:78516"/>
        <dbReference type="ChEBI" id="CHEBI:456216"/>
    </reaction>
</comment>
<dbReference type="InterPro" id="IPR017958">
    <property type="entry name" value="Gln-tRNA_amidoTrfase_suB_CS"/>
</dbReference>
<dbReference type="Gene3D" id="1.10.10.410">
    <property type="match status" value="1"/>
</dbReference>
<dbReference type="InterPro" id="IPR003789">
    <property type="entry name" value="Asn/Gln_tRNA_amidoTrase-B-like"/>
</dbReference>
<proteinExistence type="inferred from homology"/>
<dbReference type="EC" id="6.3.5.-" evidence="10"/>
<dbReference type="GO" id="GO:0050567">
    <property type="term" value="F:glutaminyl-tRNA synthase (glutamine-hydrolyzing) activity"/>
    <property type="evidence" value="ECO:0007669"/>
    <property type="project" value="UniProtKB-UniRule"/>
</dbReference>
<dbReference type="InterPro" id="IPR014746">
    <property type="entry name" value="Gln_synth/guanido_kin_cat_dom"/>
</dbReference>
<dbReference type="NCBIfam" id="NF004014">
    <property type="entry name" value="PRK05477.1-4"/>
    <property type="match status" value="1"/>
</dbReference>
<dbReference type="InterPro" id="IPR023168">
    <property type="entry name" value="GatB_Yqey_C_2"/>
</dbReference>
<dbReference type="RefSeq" id="WP_094205503.1">
    <property type="nucleotide sequence ID" value="NZ_NDYC01000018.1"/>
</dbReference>
<dbReference type="GO" id="GO:0005524">
    <property type="term" value="F:ATP binding"/>
    <property type="evidence" value="ECO:0007669"/>
    <property type="project" value="UniProtKB-KW"/>
</dbReference>
<dbReference type="GO" id="GO:0070681">
    <property type="term" value="P:glutaminyl-tRNAGln biosynthesis via transamidation"/>
    <property type="evidence" value="ECO:0007669"/>
    <property type="project" value="TreeGrafter"/>
</dbReference>
<gene>
    <name evidence="10" type="primary">gatB</name>
    <name evidence="12" type="ORF">B9N49_03300</name>
</gene>
<dbReference type="InterPro" id="IPR004413">
    <property type="entry name" value="GatB"/>
</dbReference>
<dbReference type="EMBL" id="NDYC01000018">
    <property type="protein sequence ID" value="OXZ27975.1"/>
    <property type="molecule type" value="Genomic_DNA"/>
</dbReference>
<keyword evidence="3 10" id="KW-0436">Ligase</keyword>
<dbReference type="FunFam" id="1.10.10.410:FF:000001">
    <property type="entry name" value="Aspartyl/glutamyl-tRNA(Asn/Gln) amidotransferase subunit B"/>
    <property type="match status" value="1"/>
</dbReference>
<dbReference type="HAMAP" id="MF_00121">
    <property type="entry name" value="GatB"/>
    <property type="match status" value="1"/>
</dbReference>